<sequence>MAEWIAAFAAVAAFVASMLAWRTSERMLLVGRGRDREQEMRLERAAASRFFAAGVTTKRQGKGKWGIYVNNFSTEPIWDVEICSQKLNGKENNPPLRMKFVLPGSYLVTAHEEWNWSSPIDLSISPEPLEFLTRTKVPMITSVSHVDLLGGRWEMREGDYHPRKVS</sequence>
<name>A0ABU8P1I8_9CORY</name>
<evidence type="ECO:0008006" key="3">
    <source>
        <dbReference type="Google" id="ProtNLM"/>
    </source>
</evidence>
<dbReference type="RefSeq" id="WP_337890432.1">
    <property type="nucleotide sequence ID" value="NZ_JBAHVI010000007.1"/>
</dbReference>
<dbReference type="Proteomes" id="UP001359781">
    <property type="component" value="Unassembled WGS sequence"/>
</dbReference>
<gene>
    <name evidence="1" type="ORF">V5S96_08230</name>
</gene>
<comment type="caution">
    <text evidence="1">The sequence shown here is derived from an EMBL/GenBank/DDBJ whole genome shotgun (WGS) entry which is preliminary data.</text>
</comment>
<keyword evidence="2" id="KW-1185">Reference proteome</keyword>
<proteinExistence type="predicted"/>
<dbReference type="EMBL" id="JBAHVJ010000007">
    <property type="protein sequence ID" value="MEJ4100341.1"/>
    <property type="molecule type" value="Genomic_DNA"/>
</dbReference>
<reference evidence="1 2" key="1">
    <citation type="submission" date="2024-02" db="EMBL/GenBank/DDBJ databases">
        <title>Whole genome sequencing and characterization of Corynebacterium isolated from the ocular surface of dry eye disease sufferers.</title>
        <authorList>
            <person name="Naqvi M."/>
        </authorList>
    </citation>
    <scope>NUCLEOTIDE SEQUENCE [LARGE SCALE GENOMIC DNA]</scope>
    <source>
        <strain evidence="1 2">PCRF</strain>
    </source>
</reference>
<accession>A0ABU8P1I8</accession>
<evidence type="ECO:0000313" key="1">
    <source>
        <dbReference type="EMBL" id="MEJ4100341.1"/>
    </source>
</evidence>
<evidence type="ECO:0000313" key="2">
    <source>
        <dbReference type="Proteomes" id="UP001359781"/>
    </source>
</evidence>
<protein>
    <recommendedName>
        <fullName evidence="3">DUF2550 domain-containing protein</fullName>
    </recommendedName>
</protein>
<organism evidence="1 2">
    <name type="scientific">Corynebacterium mastitidis</name>
    <dbReference type="NCBI Taxonomy" id="161890"/>
    <lineage>
        <taxon>Bacteria</taxon>
        <taxon>Bacillati</taxon>
        <taxon>Actinomycetota</taxon>
        <taxon>Actinomycetes</taxon>
        <taxon>Mycobacteriales</taxon>
        <taxon>Corynebacteriaceae</taxon>
        <taxon>Corynebacterium</taxon>
    </lineage>
</organism>